<organism evidence="1">
    <name type="scientific">uncultured Caudovirales phage</name>
    <dbReference type="NCBI Taxonomy" id="2100421"/>
    <lineage>
        <taxon>Viruses</taxon>
        <taxon>Duplodnaviria</taxon>
        <taxon>Heunggongvirae</taxon>
        <taxon>Uroviricota</taxon>
        <taxon>Caudoviricetes</taxon>
        <taxon>Peduoviridae</taxon>
        <taxon>Maltschvirus</taxon>
        <taxon>Maltschvirus maltsch</taxon>
    </lineage>
</organism>
<gene>
    <name evidence="1" type="ORF">UFOVP1604_144</name>
</gene>
<proteinExistence type="predicted"/>
<name>A0A6J5SWQ5_9CAUD</name>
<dbReference type="EMBL" id="LR797474">
    <property type="protein sequence ID" value="CAB4219061.1"/>
    <property type="molecule type" value="Genomic_DNA"/>
</dbReference>
<protein>
    <submittedName>
        <fullName evidence="1">Uncharacterized protein</fullName>
    </submittedName>
</protein>
<accession>A0A6J5SWQ5</accession>
<sequence length="122" mass="14128">MKEHKFTVDNQAVTEVVTSDDKSWVRWYVPGPGGNWTSNGNIDLPPGKKYRIKEQLGNTLYVVEVEKEYKEYFDLANDLNFGSACELFTAENKKGRPFATIGDRIRLIQHLENWGFEITRKK</sequence>
<reference evidence="1" key="1">
    <citation type="submission" date="2020-05" db="EMBL/GenBank/DDBJ databases">
        <authorList>
            <person name="Chiriac C."/>
            <person name="Salcher M."/>
            <person name="Ghai R."/>
            <person name="Kavagutti S V."/>
        </authorList>
    </citation>
    <scope>NUCLEOTIDE SEQUENCE</scope>
</reference>
<evidence type="ECO:0000313" key="1">
    <source>
        <dbReference type="EMBL" id="CAB4219061.1"/>
    </source>
</evidence>